<dbReference type="PROSITE" id="PS00041">
    <property type="entry name" value="HTH_ARAC_FAMILY_1"/>
    <property type="match status" value="1"/>
</dbReference>
<dbReference type="Gene3D" id="1.10.10.60">
    <property type="entry name" value="Homeodomain-like"/>
    <property type="match status" value="2"/>
</dbReference>
<dbReference type="PANTHER" id="PTHR43280:SF27">
    <property type="entry name" value="TRANSCRIPTIONAL REGULATOR MTLR"/>
    <property type="match status" value="1"/>
</dbReference>
<evidence type="ECO:0000313" key="6">
    <source>
        <dbReference type="Proteomes" id="UP001327027"/>
    </source>
</evidence>
<evidence type="ECO:0000256" key="2">
    <source>
        <dbReference type="ARBA" id="ARBA00023125"/>
    </source>
</evidence>
<dbReference type="Pfam" id="PF12833">
    <property type="entry name" value="HTH_18"/>
    <property type="match status" value="1"/>
</dbReference>
<dbReference type="PROSITE" id="PS01124">
    <property type="entry name" value="HTH_ARAC_FAMILY_2"/>
    <property type="match status" value="1"/>
</dbReference>
<feature type="domain" description="HTH araC/xylS-type" evidence="4">
    <location>
        <begin position="186"/>
        <end position="284"/>
    </location>
</feature>
<dbReference type="InterPro" id="IPR014710">
    <property type="entry name" value="RmlC-like_jellyroll"/>
</dbReference>
<dbReference type="InterPro" id="IPR009057">
    <property type="entry name" value="Homeodomain-like_sf"/>
</dbReference>
<dbReference type="EMBL" id="JAYKLX010000011">
    <property type="protein sequence ID" value="MEB3347990.1"/>
    <property type="molecule type" value="Genomic_DNA"/>
</dbReference>
<proteinExistence type="predicted"/>
<keyword evidence="2" id="KW-0238">DNA-binding</keyword>
<keyword evidence="1" id="KW-0805">Transcription regulation</keyword>
<dbReference type="InterPro" id="IPR020449">
    <property type="entry name" value="Tscrpt_reg_AraC-type_HTH"/>
</dbReference>
<name>A0ABU6A1Q6_9FLAO</name>
<keyword evidence="6" id="KW-1185">Reference proteome</keyword>
<evidence type="ECO:0000259" key="4">
    <source>
        <dbReference type="PROSITE" id="PS01124"/>
    </source>
</evidence>
<evidence type="ECO:0000313" key="5">
    <source>
        <dbReference type="EMBL" id="MEB3347990.1"/>
    </source>
</evidence>
<dbReference type="Gene3D" id="2.60.120.10">
    <property type="entry name" value="Jelly Rolls"/>
    <property type="match status" value="1"/>
</dbReference>
<dbReference type="SMART" id="SM00342">
    <property type="entry name" value="HTH_ARAC"/>
    <property type="match status" value="1"/>
</dbReference>
<gene>
    <name evidence="5" type="ORF">U6A24_21120</name>
</gene>
<dbReference type="InterPro" id="IPR018062">
    <property type="entry name" value="HTH_AraC-typ_CS"/>
</dbReference>
<accession>A0ABU6A1Q6</accession>
<dbReference type="PANTHER" id="PTHR43280">
    <property type="entry name" value="ARAC-FAMILY TRANSCRIPTIONAL REGULATOR"/>
    <property type="match status" value="1"/>
</dbReference>
<organism evidence="5 6">
    <name type="scientific">Aquimarina gracilis</name>
    <dbReference type="NCBI Taxonomy" id="874422"/>
    <lineage>
        <taxon>Bacteria</taxon>
        <taxon>Pseudomonadati</taxon>
        <taxon>Bacteroidota</taxon>
        <taxon>Flavobacteriia</taxon>
        <taxon>Flavobacteriales</taxon>
        <taxon>Flavobacteriaceae</taxon>
        <taxon>Aquimarina</taxon>
    </lineage>
</organism>
<dbReference type="SUPFAM" id="SSF51182">
    <property type="entry name" value="RmlC-like cupins"/>
    <property type="match status" value="1"/>
</dbReference>
<evidence type="ECO:0000256" key="3">
    <source>
        <dbReference type="ARBA" id="ARBA00023163"/>
    </source>
</evidence>
<evidence type="ECO:0000256" key="1">
    <source>
        <dbReference type="ARBA" id="ARBA00023015"/>
    </source>
</evidence>
<keyword evidence="3" id="KW-0804">Transcription</keyword>
<dbReference type="PRINTS" id="PR00032">
    <property type="entry name" value="HTHARAC"/>
</dbReference>
<reference evidence="5 6" key="1">
    <citation type="journal article" date="2013" name="Int. J. Syst. Evol. Microbiol.">
        <title>Aquimarina gracilis sp. nov., isolated from the gut microflora of a mussel, Mytilus coruscus, and emended description of Aquimarina spongiae.</title>
        <authorList>
            <person name="Park S.C."/>
            <person name="Choe H.N."/>
            <person name="Baik K.S."/>
            <person name="Seong C.N."/>
        </authorList>
    </citation>
    <scope>NUCLEOTIDE SEQUENCE [LARGE SCALE GENOMIC DNA]</scope>
    <source>
        <strain evidence="5 6">PSC32</strain>
    </source>
</reference>
<dbReference type="InterPro" id="IPR011051">
    <property type="entry name" value="RmlC_Cupin_sf"/>
</dbReference>
<dbReference type="SUPFAM" id="SSF46689">
    <property type="entry name" value="Homeodomain-like"/>
    <property type="match status" value="2"/>
</dbReference>
<dbReference type="InterPro" id="IPR018060">
    <property type="entry name" value="HTH_AraC"/>
</dbReference>
<dbReference type="Proteomes" id="UP001327027">
    <property type="component" value="Unassembled WGS sequence"/>
</dbReference>
<dbReference type="RefSeq" id="WP_324182014.1">
    <property type="nucleotide sequence ID" value="NZ_BAABAW010000006.1"/>
</dbReference>
<sequence length="297" mass="34073">MKNNKPSLEKIVPEFGSSLYYQTFSKDNKNKDPIWHYHPEIEIVYVNGGTGKRQIGSHMSYYRNGDLMLIGSNLPHCGFTDDFTGNNSETIIQMLPNFLGDSFFEIPEMMAIGKLLEQAKKGIVFYGDTKKRIGTRIESLKGVESFEKLIGILEILKDMENSDEYTILNAEGFIVETAFEDNNRINLIFNFVQQEFGRPIPLEEIAEKVSMSVPGFCRYFKKITGKTFTQFVNEYRLVHAAKLLHEKQTSITDICYESGFSNFSHFSKLFKQFSGKTPSKYRNELKYAVSQTEINQG</sequence>
<protein>
    <submittedName>
        <fullName evidence="5">AraC family transcriptional regulator</fullName>
    </submittedName>
</protein>
<comment type="caution">
    <text evidence="5">The sequence shown here is derived from an EMBL/GenBank/DDBJ whole genome shotgun (WGS) entry which is preliminary data.</text>
</comment>